<dbReference type="PANTHER" id="PTHR11003">
    <property type="entry name" value="POTASSIUM CHANNEL, SUBFAMILY K"/>
    <property type="match status" value="1"/>
</dbReference>
<dbReference type="Pfam" id="PF07885">
    <property type="entry name" value="Ion_trans_2"/>
    <property type="match status" value="2"/>
</dbReference>
<dbReference type="InterPro" id="IPR003280">
    <property type="entry name" value="2pore_dom_K_chnl"/>
</dbReference>
<protein>
    <submittedName>
        <fullName evidence="15">KCNK10 protein</fullName>
    </submittedName>
</protein>
<evidence type="ECO:0000256" key="8">
    <source>
        <dbReference type="ARBA" id="ARBA00022989"/>
    </source>
</evidence>
<keyword evidence="5 12" id="KW-0812">Transmembrane</keyword>
<feature type="transmembrane region" description="Helical" evidence="13">
    <location>
        <begin position="228"/>
        <end position="247"/>
    </location>
</feature>
<keyword evidence="7" id="KW-0630">Potassium</keyword>
<feature type="domain" description="Potassium channel" evidence="14">
    <location>
        <begin position="138"/>
        <end position="200"/>
    </location>
</feature>
<feature type="domain" description="Potassium channel" evidence="14">
    <location>
        <begin position="237"/>
        <end position="314"/>
    </location>
</feature>
<dbReference type="InterPro" id="IPR013099">
    <property type="entry name" value="K_chnl_dom"/>
</dbReference>
<dbReference type="Gene3D" id="1.10.287.70">
    <property type="match status" value="1"/>
</dbReference>
<evidence type="ECO:0000256" key="3">
    <source>
        <dbReference type="ARBA" id="ARBA00022448"/>
    </source>
</evidence>
<evidence type="ECO:0000313" key="15">
    <source>
        <dbReference type="EMBL" id="CAH1238557.1"/>
    </source>
</evidence>
<dbReference type="GO" id="GO:0022841">
    <property type="term" value="F:potassium ion leak channel activity"/>
    <property type="evidence" value="ECO:0007669"/>
    <property type="project" value="TreeGrafter"/>
</dbReference>
<feature type="transmembrane region" description="Helical" evidence="13">
    <location>
        <begin position="6"/>
        <end position="27"/>
    </location>
</feature>
<evidence type="ECO:0000256" key="10">
    <source>
        <dbReference type="ARBA" id="ARBA00023136"/>
    </source>
</evidence>
<feature type="transmembrane region" description="Helical" evidence="13">
    <location>
        <begin position="288"/>
        <end position="310"/>
    </location>
</feature>
<dbReference type="EMBL" id="OV696695">
    <property type="protein sequence ID" value="CAH1238557.1"/>
    <property type="molecule type" value="Genomic_DNA"/>
</dbReference>
<keyword evidence="6" id="KW-0631">Potassium channel</keyword>
<organism evidence="15 16">
    <name type="scientific">Branchiostoma lanceolatum</name>
    <name type="common">Common lancelet</name>
    <name type="synonym">Amphioxus lanceolatum</name>
    <dbReference type="NCBI Taxonomy" id="7740"/>
    <lineage>
        <taxon>Eukaryota</taxon>
        <taxon>Metazoa</taxon>
        <taxon>Chordata</taxon>
        <taxon>Cephalochordata</taxon>
        <taxon>Leptocardii</taxon>
        <taxon>Amphioxiformes</taxon>
        <taxon>Branchiostomatidae</taxon>
        <taxon>Branchiostoma</taxon>
    </lineage>
</organism>
<reference evidence="15" key="1">
    <citation type="submission" date="2022-01" db="EMBL/GenBank/DDBJ databases">
        <authorList>
            <person name="Braso-Vives M."/>
        </authorList>
    </citation>
    <scope>NUCLEOTIDE SEQUENCE</scope>
</reference>
<dbReference type="GO" id="GO:0015271">
    <property type="term" value="F:outward rectifier potassium channel activity"/>
    <property type="evidence" value="ECO:0007669"/>
    <property type="project" value="TreeGrafter"/>
</dbReference>
<dbReference type="GO" id="GO:0005886">
    <property type="term" value="C:plasma membrane"/>
    <property type="evidence" value="ECO:0007669"/>
    <property type="project" value="TreeGrafter"/>
</dbReference>
<keyword evidence="9 12" id="KW-0406">Ion transport</keyword>
<keyword evidence="8 13" id="KW-1133">Transmembrane helix</keyword>
<keyword evidence="4" id="KW-0633">Potassium transport</keyword>
<evidence type="ECO:0000256" key="6">
    <source>
        <dbReference type="ARBA" id="ARBA00022826"/>
    </source>
</evidence>
<sequence>MGKIVASILTFIFMAYHMFGAGIFDILEREEEAKRRALVFSTHRLVNSIMCPNSDHHHCLEDNATENLNLDLASHFANITGTTQKRFEELSNSQDTARIADVPRILLSARELDNLIRNVTSMAELATKTGIDPHSTEKNNTPEEWIFPKTNHFCMTVLTTIGYGRFSPATEGGRLFCIFYGLFGIPFTVVIFAIVGEAMKEKVQLTADFITARVPHNWSPKNVERATVAFYLTVGNLLFVMVPAVVFVHVEDWSYTESFYYIFVTLSTVGFGDFMANRRKGVDYSTAYVIARLCWLYIGLSYFSVIFYLMTKAIQDGRSKLEERVKTAKERVREVTSAKWNNSAIGKRRVRRIHVAHVEPTEPTGMATVD</sequence>
<name>A0A8J9W6U5_BRALA</name>
<dbReference type="PANTHER" id="PTHR11003:SF338">
    <property type="entry name" value="PROTEIN CBG03693"/>
    <property type="match status" value="1"/>
</dbReference>
<comment type="similarity">
    <text evidence="2 12">Belongs to the two pore domain potassium channel (TC 1.A.1.8) family.</text>
</comment>
<evidence type="ECO:0000256" key="5">
    <source>
        <dbReference type="ARBA" id="ARBA00022692"/>
    </source>
</evidence>
<evidence type="ECO:0000256" key="11">
    <source>
        <dbReference type="ARBA" id="ARBA00023303"/>
    </source>
</evidence>
<proteinExistence type="inferred from homology"/>
<evidence type="ECO:0000313" key="16">
    <source>
        <dbReference type="Proteomes" id="UP000838412"/>
    </source>
</evidence>
<evidence type="ECO:0000259" key="14">
    <source>
        <dbReference type="Pfam" id="PF07885"/>
    </source>
</evidence>
<accession>A0A8J9W6U5</accession>
<feature type="transmembrane region" description="Helical" evidence="13">
    <location>
        <begin position="259"/>
        <end position="276"/>
    </location>
</feature>
<dbReference type="PRINTS" id="PR01333">
    <property type="entry name" value="2POREKCHANEL"/>
</dbReference>
<keyword evidence="10 13" id="KW-0472">Membrane</keyword>
<gene>
    <name evidence="15" type="primary">KCNK10</name>
    <name evidence="15" type="ORF">BLAG_LOCUS3122</name>
</gene>
<evidence type="ECO:0000256" key="7">
    <source>
        <dbReference type="ARBA" id="ARBA00022958"/>
    </source>
</evidence>
<evidence type="ECO:0000256" key="13">
    <source>
        <dbReference type="SAM" id="Phobius"/>
    </source>
</evidence>
<keyword evidence="11 12" id="KW-0407">Ion channel</keyword>
<dbReference type="SUPFAM" id="SSF81324">
    <property type="entry name" value="Voltage-gated potassium channels"/>
    <property type="match status" value="2"/>
</dbReference>
<dbReference type="OrthoDB" id="297496at2759"/>
<feature type="transmembrane region" description="Helical" evidence="13">
    <location>
        <begin position="175"/>
        <end position="195"/>
    </location>
</feature>
<keyword evidence="3 12" id="KW-0813">Transport</keyword>
<evidence type="ECO:0000256" key="2">
    <source>
        <dbReference type="ARBA" id="ARBA00006666"/>
    </source>
</evidence>
<comment type="subcellular location">
    <subcellularLocation>
        <location evidence="1">Membrane</location>
        <topology evidence="1">Multi-pass membrane protein</topology>
    </subcellularLocation>
</comment>
<dbReference type="GO" id="GO:0030322">
    <property type="term" value="P:stabilization of membrane potential"/>
    <property type="evidence" value="ECO:0007669"/>
    <property type="project" value="TreeGrafter"/>
</dbReference>
<evidence type="ECO:0000256" key="4">
    <source>
        <dbReference type="ARBA" id="ARBA00022538"/>
    </source>
</evidence>
<dbReference type="Proteomes" id="UP000838412">
    <property type="component" value="Chromosome 10"/>
</dbReference>
<dbReference type="AlphaFoldDB" id="A0A8J9W6U5"/>
<evidence type="ECO:0000256" key="9">
    <source>
        <dbReference type="ARBA" id="ARBA00023065"/>
    </source>
</evidence>
<evidence type="ECO:0000256" key="12">
    <source>
        <dbReference type="RuleBase" id="RU003857"/>
    </source>
</evidence>
<dbReference type="InterPro" id="IPR003092">
    <property type="entry name" value="2pore_dom_K_chnl_TASK"/>
</dbReference>
<dbReference type="PRINTS" id="PR01095">
    <property type="entry name" value="TASKCHANNEL"/>
</dbReference>
<keyword evidence="16" id="KW-1185">Reference proteome</keyword>
<evidence type="ECO:0000256" key="1">
    <source>
        <dbReference type="ARBA" id="ARBA00004141"/>
    </source>
</evidence>